<keyword evidence="7 13" id="KW-0812">Transmembrane</keyword>
<evidence type="ECO:0000256" key="1">
    <source>
        <dbReference type="ARBA" id="ARBA00004477"/>
    </source>
</evidence>
<dbReference type="PANTHER" id="PTHR15458">
    <property type="entry name" value="PHOSPHATIDYLETHANOLAMINE N-METHYLTRANSFERASE"/>
    <property type="match status" value="1"/>
</dbReference>
<reference evidence="14 15" key="1">
    <citation type="submission" date="2023-06" db="EMBL/GenBank/DDBJ databases">
        <title>Roseiconus lacunae JC819 isolated from Gulf of Mannar region, Tamil Nadu.</title>
        <authorList>
            <person name="Pk S."/>
            <person name="Ch S."/>
            <person name="Ch V.R."/>
        </authorList>
    </citation>
    <scope>NUCLEOTIDE SEQUENCE [LARGE SCALE GENOMIC DNA]</scope>
    <source>
        <strain evidence="14 15">JC819</strain>
    </source>
</reference>
<dbReference type="InterPro" id="IPR007318">
    <property type="entry name" value="Phopholipid_MeTrfase"/>
</dbReference>
<keyword evidence="8" id="KW-0256">Endoplasmic reticulum</keyword>
<evidence type="ECO:0000256" key="12">
    <source>
        <dbReference type="SAM" id="MobiDB-lite"/>
    </source>
</evidence>
<keyword evidence="9 13" id="KW-1133">Transmembrane helix</keyword>
<comment type="caution">
    <text evidence="14">The sequence shown here is derived from an EMBL/GenBank/DDBJ whole genome shotgun (WGS) entry which is preliminary data.</text>
</comment>
<evidence type="ECO:0000256" key="10">
    <source>
        <dbReference type="ARBA" id="ARBA00023136"/>
    </source>
</evidence>
<comment type="pathway">
    <text evidence="2">Phospholipid metabolism; phosphatidylcholine biosynthesis.</text>
</comment>
<feature type="transmembrane region" description="Helical" evidence="13">
    <location>
        <begin position="532"/>
        <end position="553"/>
    </location>
</feature>
<keyword evidence="10 13" id="KW-0472">Membrane</keyword>
<gene>
    <name evidence="14" type="ORF">QTN89_19480</name>
</gene>
<keyword evidence="4 14" id="KW-0489">Methyltransferase</keyword>
<accession>A0ABT7PMA5</accession>
<evidence type="ECO:0000256" key="11">
    <source>
        <dbReference type="ARBA" id="ARBA00034137"/>
    </source>
</evidence>
<evidence type="ECO:0000256" key="8">
    <source>
        <dbReference type="ARBA" id="ARBA00022824"/>
    </source>
</evidence>
<dbReference type="EC" id="2.1.1.71" evidence="11"/>
<dbReference type="InterPro" id="IPR024960">
    <property type="entry name" value="PEMT/MFAP"/>
</dbReference>
<dbReference type="PANTHER" id="PTHR15458:SF5">
    <property type="entry name" value="PHOSPHATIDYLETHANOLAMINE N-METHYLTRANSFERASE"/>
    <property type="match status" value="1"/>
</dbReference>
<sequence length="636" mass="70727">MTSDTATVDSIATSNPGTRVERSAIAPRNPHHSPSEYSSFVSVCRGFIRYHARPLNVALHCLTTPMAITGVYLMVSWIHPVAMISIAIAHTVWIAALAPLSLSLVSAILIAAMATVGWLVPDQPVLGLVLLAVGFLGQEAAHWVTGEATFQSSYRSSNGWIKEFVDHTILLLPLLIISATRRKSCPLRIVVARQAVLTTKLCPDQYRRDFDLLLDWVRKRTPTLESSTHWWQHDLDGEAGEAFSRLSENPQLMRTIERFHGTGYEVKPALGMNEVYVTGPPKKVSSDTVFYMGHVDGPWSVYPGASLYRCMLALNENLEVTTHYPMAGLSARQPVSYRLEYGDAAMFDFNRELHYITREHNTEQREPRINLKLHFVAYPKTCRKYGGMLEWLTTTYDIKARALFLQTIDPNSWTAAIKARWVLAWTKIFELTVQHIGWTNLFYVVLIGLLSVVVGLISHSAGVACFAAATSFVHYAIYIGTLHERRNIAFARFRRDAMFFKSLSMSQLLLLCGWTAFGGRSHGGGLLQTQEILAACGIVGGFSLAGWAAKVLGMTRTLYSSELGLEPPARIAKAPFGVISHPMIVGAVIAIASTALIEEFRTEFGWLIVGHLVCYAIVLLQEIVVYRQLAQTQRSK</sequence>
<evidence type="ECO:0000256" key="6">
    <source>
        <dbReference type="ARBA" id="ARBA00022691"/>
    </source>
</evidence>
<comment type="subcellular location">
    <subcellularLocation>
        <location evidence="1">Endoplasmic reticulum membrane</location>
        <topology evidence="1">Multi-pass membrane protein</topology>
    </subcellularLocation>
</comment>
<evidence type="ECO:0000313" key="14">
    <source>
        <dbReference type="EMBL" id="MDM4017640.1"/>
    </source>
</evidence>
<dbReference type="Proteomes" id="UP001239462">
    <property type="component" value="Unassembled WGS sequence"/>
</dbReference>
<dbReference type="EMBL" id="JASZZN010000015">
    <property type="protein sequence ID" value="MDM4017640.1"/>
    <property type="molecule type" value="Genomic_DNA"/>
</dbReference>
<feature type="transmembrane region" description="Helical" evidence="13">
    <location>
        <begin position="436"/>
        <end position="454"/>
    </location>
</feature>
<organism evidence="14 15">
    <name type="scientific">Roseiconus lacunae</name>
    <dbReference type="NCBI Taxonomy" id="2605694"/>
    <lineage>
        <taxon>Bacteria</taxon>
        <taxon>Pseudomonadati</taxon>
        <taxon>Planctomycetota</taxon>
        <taxon>Planctomycetia</taxon>
        <taxon>Pirellulales</taxon>
        <taxon>Pirellulaceae</taxon>
        <taxon>Roseiconus</taxon>
    </lineage>
</organism>
<feature type="transmembrane region" description="Helical" evidence="13">
    <location>
        <begin position="460"/>
        <end position="478"/>
    </location>
</feature>
<protein>
    <recommendedName>
        <fullName evidence="11">phosphatidyl-N-methylethanolamine N-methyltransferase</fullName>
        <ecNumber evidence="11">2.1.1.71</ecNumber>
    </recommendedName>
</protein>
<evidence type="ECO:0000256" key="13">
    <source>
        <dbReference type="SAM" id="Phobius"/>
    </source>
</evidence>
<evidence type="ECO:0000313" key="15">
    <source>
        <dbReference type="Proteomes" id="UP001239462"/>
    </source>
</evidence>
<evidence type="ECO:0000256" key="4">
    <source>
        <dbReference type="ARBA" id="ARBA00022603"/>
    </source>
</evidence>
<comment type="pathway">
    <text evidence="3">Lipid metabolism.</text>
</comment>
<evidence type="ECO:0000256" key="7">
    <source>
        <dbReference type="ARBA" id="ARBA00022692"/>
    </source>
</evidence>
<feature type="transmembrane region" description="Helical" evidence="13">
    <location>
        <begin position="499"/>
        <end position="517"/>
    </location>
</feature>
<feature type="transmembrane region" description="Helical" evidence="13">
    <location>
        <begin position="57"/>
        <end position="78"/>
    </location>
</feature>
<feature type="transmembrane region" description="Helical" evidence="13">
    <location>
        <begin position="574"/>
        <end position="592"/>
    </location>
</feature>
<evidence type="ECO:0000256" key="5">
    <source>
        <dbReference type="ARBA" id="ARBA00022679"/>
    </source>
</evidence>
<feature type="region of interest" description="Disordered" evidence="12">
    <location>
        <begin position="1"/>
        <end position="35"/>
    </location>
</feature>
<feature type="transmembrane region" description="Helical" evidence="13">
    <location>
        <begin position="125"/>
        <end position="144"/>
    </location>
</feature>
<keyword evidence="6" id="KW-0949">S-adenosyl-L-methionine</keyword>
<proteinExistence type="predicted"/>
<dbReference type="RefSeq" id="WP_289165136.1">
    <property type="nucleotide sequence ID" value="NZ_JASZZN010000015.1"/>
</dbReference>
<dbReference type="GO" id="GO:0032259">
    <property type="term" value="P:methylation"/>
    <property type="evidence" value="ECO:0007669"/>
    <property type="project" value="UniProtKB-KW"/>
</dbReference>
<keyword evidence="15" id="KW-1185">Reference proteome</keyword>
<feature type="compositionally biased region" description="Polar residues" evidence="12">
    <location>
        <begin position="1"/>
        <end position="17"/>
    </location>
</feature>
<evidence type="ECO:0000256" key="3">
    <source>
        <dbReference type="ARBA" id="ARBA00005189"/>
    </source>
</evidence>
<dbReference type="Pfam" id="PF04191">
    <property type="entry name" value="PEMT"/>
    <property type="match status" value="1"/>
</dbReference>
<evidence type="ECO:0000256" key="9">
    <source>
        <dbReference type="ARBA" id="ARBA00022989"/>
    </source>
</evidence>
<feature type="transmembrane region" description="Helical" evidence="13">
    <location>
        <begin position="84"/>
        <end position="113"/>
    </location>
</feature>
<name>A0ABT7PMA5_9BACT</name>
<evidence type="ECO:0000256" key="2">
    <source>
        <dbReference type="ARBA" id="ARBA00004969"/>
    </source>
</evidence>
<dbReference type="GO" id="GO:0008168">
    <property type="term" value="F:methyltransferase activity"/>
    <property type="evidence" value="ECO:0007669"/>
    <property type="project" value="UniProtKB-KW"/>
</dbReference>
<feature type="transmembrane region" description="Helical" evidence="13">
    <location>
        <begin position="604"/>
        <end position="626"/>
    </location>
</feature>
<keyword evidence="5" id="KW-0808">Transferase</keyword>